<comment type="caution">
    <text evidence="1">The sequence shown here is derived from an EMBL/GenBank/DDBJ whole genome shotgun (WGS) entry which is preliminary data.</text>
</comment>
<sequence>MKICVRYLRYLASSARFAQVLAIKTPKVRTHILKVIANFTRFLDNKYETTICSDHYEILKKRLRIKWSIEPLNPRRIPSIDEFTDIVSISSNAYINYGLFIYLLSISGLRPSEARHIEIRDVITPIMKGSSTKRAYYCFVTDNYLKIALN</sequence>
<dbReference type="EMBL" id="JASNVW010000001">
    <property type="protein sequence ID" value="MDK6028065.1"/>
    <property type="molecule type" value="Genomic_DNA"/>
</dbReference>
<evidence type="ECO:0000313" key="1">
    <source>
        <dbReference type="EMBL" id="MDK6028065.1"/>
    </source>
</evidence>
<protein>
    <recommendedName>
        <fullName evidence="3">Tyr recombinase domain-containing protein</fullName>
    </recommendedName>
</protein>
<keyword evidence="2" id="KW-1185">Reference proteome</keyword>
<accession>A0ABD4Z591</accession>
<name>A0ABD4Z591_9CREN</name>
<dbReference type="RefSeq" id="WP_285273039.1">
    <property type="nucleotide sequence ID" value="NZ_JASNVW010000001.1"/>
</dbReference>
<evidence type="ECO:0000313" key="2">
    <source>
        <dbReference type="Proteomes" id="UP001529235"/>
    </source>
</evidence>
<proteinExistence type="predicted"/>
<reference evidence="1 2" key="1">
    <citation type="submission" date="2023-05" db="EMBL/GenBank/DDBJ databases">
        <title>A new hyperthermophilic archaea 'Ignisphaera cupida' sp. nov. and description of the family 'Ignisphaeraceae' fam. nov.</title>
        <authorList>
            <person name="Podosokorskaya O.A."/>
            <person name="Elcheninov A.G."/>
            <person name="Klukina A."/>
            <person name="Merkel A.Y."/>
        </authorList>
    </citation>
    <scope>NUCLEOTIDE SEQUENCE [LARGE SCALE GENOMIC DNA]</scope>
    <source>
        <strain evidence="1 2">4213-co</strain>
    </source>
</reference>
<evidence type="ECO:0008006" key="3">
    <source>
        <dbReference type="Google" id="ProtNLM"/>
    </source>
</evidence>
<dbReference type="Proteomes" id="UP001529235">
    <property type="component" value="Unassembled WGS sequence"/>
</dbReference>
<gene>
    <name evidence="1" type="ORF">QPL79_01640</name>
</gene>
<dbReference type="AlphaFoldDB" id="A0ABD4Z591"/>
<organism evidence="1 2">
    <name type="scientific">Ignisphaera cupida</name>
    <dbReference type="NCBI Taxonomy" id="3050454"/>
    <lineage>
        <taxon>Archaea</taxon>
        <taxon>Thermoproteota</taxon>
        <taxon>Thermoprotei</taxon>
        <taxon>Desulfurococcales</taxon>
        <taxon>Desulfurococcaceae</taxon>
        <taxon>Ignisphaera</taxon>
    </lineage>
</organism>